<evidence type="ECO:0000256" key="1">
    <source>
        <dbReference type="SAM" id="Phobius"/>
    </source>
</evidence>
<organism evidence="2 3">
    <name type="scientific">Apilactobacillus kunkeei</name>
    <dbReference type="NCBI Taxonomy" id="148814"/>
    <lineage>
        <taxon>Bacteria</taxon>
        <taxon>Bacillati</taxon>
        <taxon>Bacillota</taxon>
        <taxon>Bacilli</taxon>
        <taxon>Lactobacillales</taxon>
        <taxon>Lactobacillaceae</taxon>
        <taxon>Apilactobacillus</taxon>
    </lineage>
</organism>
<gene>
    <name evidence="2" type="ORF">FF306_00254</name>
</gene>
<dbReference type="AlphaFoldDB" id="A0A1L8CG28"/>
<dbReference type="EMBL" id="BDDX01000001">
    <property type="protein sequence ID" value="GAT90159.1"/>
    <property type="molecule type" value="Genomic_DNA"/>
</dbReference>
<feature type="transmembrane region" description="Helical" evidence="1">
    <location>
        <begin position="12"/>
        <end position="40"/>
    </location>
</feature>
<keyword evidence="1" id="KW-1133">Transmembrane helix</keyword>
<evidence type="ECO:0000313" key="3">
    <source>
        <dbReference type="Proteomes" id="UP000186588"/>
    </source>
</evidence>
<dbReference type="Proteomes" id="UP000186588">
    <property type="component" value="Unassembled WGS sequence"/>
</dbReference>
<proteinExistence type="predicted"/>
<sequence length="42" mass="4789">MLIMAKKKKSRFQIITMIFVWLMIISTVGGLVLGAAFQLFEN</sequence>
<evidence type="ECO:0000313" key="2">
    <source>
        <dbReference type="EMBL" id="GAT90159.1"/>
    </source>
</evidence>
<reference evidence="2 3" key="1">
    <citation type="journal article" date="2016" name="Syst. Appl. Microbiol.">
        <title>Genomic characterization of a fructophilic bee symbiont Lactobacillus kunkeei reveals its niche-specific adaptation.</title>
        <authorList>
            <person name="Maeno S."/>
            <person name="Tanizawa Y."/>
            <person name="Kanesaki Y."/>
            <person name="Kubota E."/>
            <person name="Kumar H."/>
            <person name="Dicks L."/>
            <person name="Salminen S."/>
            <person name="Nakagawa J."/>
            <person name="Arita M."/>
            <person name="Endo A."/>
        </authorList>
    </citation>
    <scope>NUCLEOTIDE SEQUENCE [LARGE SCALE GENOMIC DNA]</scope>
    <source>
        <strain evidence="2 3">FF30-6</strain>
    </source>
</reference>
<name>A0A1L8CG28_9LACO</name>
<accession>A0A1L8CG28</accession>
<keyword evidence="1" id="KW-0472">Membrane</keyword>
<comment type="caution">
    <text evidence="2">The sequence shown here is derived from an EMBL/GenBank/DDBJ whole genome shotgun (WGS) entry which is preliminary data.</text>
</comment>
<dbReference type="Pfam" id="PF13253">
    <property type="entry name" value="DUF4044"/>
    <property type="match status" value="1"/>
</dbReference>
<keyword evidence="1" id="KW-0812">Transmembrane</keyword>
<dbReference type="InterPro" id="IPR025270">
    <property type="entry name" value="DUF4044"/>
</dbReference>
<evidence type="ECO:0008006" key="4">
    <source>
        <dbReference type="Google" id="ProtNLM"/>
    </source>
</evidence>
<protein>
    <recommendedName>
        <fullName evidence="4">DUF4044 domain-containing protein</fullName>
    </recommendedName>
</protein>